<dbReference type="InterPro" id="IPR052055">
    <property type="entry name" value="Hepadnavirus_pol/RT"/>
</dbReference>
<dbReference type="Proteomes" id="UP000187429">
    <property type="component" value="Unassembled WGS sequence"/>
</dbReference>
<evidence type="ECO:0000259" key="1">
    <source>
        <dbReference type="PROSITE" id="PS50878"/>
    </source>
</evidence>
<proteinExistence type="predicted"/>
<dbReference type="PANTHER" id="PTHR33050">
    <property type="entry name" value="REVERSE TRANSCRIPTASE DOMAIN-CONTAINING PROTEIN"/>
    <property type="match status" value="1"/>
</dbReference>
<accession>A0A1R1YCP0</accession>
<dbReference type="SUPFAM" id="SSF56672">
    <property type="entry name" value="DNA/RNA polymerases"/>
    <property type="match status" value="1"/>
</dbReference>
<dbReference type="PROSITE" id="PS50878">
    <property type="entry name" value="RT_POL"/>
    <property type="match status" value="1"/>
</dbReference>
<feature type="domain" description="Reverse transcriptase" evidence="1">
    <location>
        <begin position="1"/>
        <end position="104"/>
    </location>
</feature>
<comment type="caution">
    <text evidence="2">The sequence shown here is derived from an EMBL/GenBank/DDBJ whole genome shotgun (WGS) entry which is preliminary data.</text>
</comment>
<gene>
    <name evidence="2" type="ORF">AYI69_g4560</name>
</gene>
<dbReference type="AlphaFoldDB" id="A0A1R1YCP0"/>
<name>A0A1R1YCP0_9FUNG</name>
<protein>
    <recommendedName>
        <fullName evidence="1">Reverse transcriptase domain-containing protein</fullName>
    </recommendedName>
</protein>
<dbReference type="EMBL" id="LSSM01001791">
    <property type="protein sequence ID" value="OMJ24640.1"/>
    <property type="molecule type" value="Genomic_DNA"/>
</dbReference>
<evidence type="ECO:0000313" key="2">
    <source>
        <dbReference type="EMBL" id="OMJ24640.1"/>
    </source>
</evidence>
<dbReference type="InterPro" id="IPR000477">
    <property type="entry name" value="RT_dom"/>
</dbReference>
<dbReference type="OrthoDB" id="7756796at2759"/>
<dbReference type="PANTHER" id="PTHR33050:SF7">
    <property type="entry name" value="RIBONUCLEASE H"/>
    <property type="match status" value="1"/>
</dbReference>
<dbReference type="Gene3D" id="3.30.70.270">
    <property type="match status" value="1"/>
</dbReference>
<organism evidence="2 3">
    <name type="scientific">Smittium culicis</name>
    <dbReference type="NCBI Taxonomy" id="133412"/>
    <lineage>
        <taxon>Eukaryota</taxon>
        <taxon>Fungi</taxon>
        <taxon>Fungi incertae sedis</taxon>
        <taxon>Zoopagomycota</taxon>
        <taxon>Kickxellomycotina</taxon>
        <taxon>Harpellomycetes</taxon>
        <taxon>Harpellales</taxon>
        <taxon>Legeriomycetaceae</taxon>
        <taxon>Smittium</taxon>
    </lineage>
</organism>
<dbReference type="InterPro" id="IPR043502">
    <property type="entry name" value="DNA/RNA_pol_sf"/>
</dbReference>
<dbReference type="InterPro" id="IPR043128">
    <property type="entry name" value="Rev_trsase/Diguanyl_cyclase"/>
</dbReference>
<sequence length="104" mass="12382">MLFTITKKTGSLRPFLDLRKLNLQVSELNFKIENLSSTFRLIHRKELSHILRSSGAFIHILIFKKCRKYHQFHWDDCCFQFHNLPFGLSLIPLIFTKILRPVPQ</sequence>
<evidence type="ECO:0000313" key="3">
    <source>
        <dbReference type="Proteomes" id="UP000187429"/>
    </source>
</evidence>
<dbReference type="Gene3D" id="3.10.10.10">
    <property type="entry name" value="HIV Type 1 Reverse Transcriptase, subunit A, domain 1"/>
    <property type="match status" value="1"/>
</dbReference>
<reference evidence="3" key="1">
    <citation type="submission" date="2017-01" db="EMBL/GenBank/DDBJ databases">
        <authorList>
            <person name="Wang Y."/>
            <person name="White M."/>
            <person name="Kvist S."/>
            <person name="Moncalvo J.-M."/>
        </authorList>
    </citation>
    <scope>NUCLEOTIDE SEQUENCE [LARGE SCALE GENOMIC DNA]</scope>
    <source>
        <strain evidence="3">ID-206-W2</strain>
    </source>
</reference>
<keyword evidence="3" id="KW-1185">Reference proteome</keyword>